<protein>
    <submittedName>
        <fullName evidence="1">Uncharacterized protein</fullName>
    </submittedName>
</protein>
<sequence length="1283" mass="146388">MEFCHDFIEQLTSEDEFTVLDSILHIKDVLLENVHIEILLKNKELLEAVFGVCSEDQQNEELILSCLDLIHILIRNVNAYLHELSDPDFCRISKEQRQIDGYGFPMLAKNFSFVVLDKLSRLCLRETNVFEKVAQITQQISQILLRCFAPIFNIQNMTVESEDADDVKKIITQFSEVLQELRSEVLNCEEIEAIRLFRRYYTLIMILCELLPATVTEFGALLVVPTELSEEFSLVLLNHGFKLKHPRQWSYIDNFLKTNNEELATQCGEIMQIANLFYSFSSVIYRSQIFTKNELISSVEESLLVLSFQIGIIVESVDTLLECLIYKDESDDYLDKARQIVMKMMAHPYTHIKIKTYAFLAKMAKGALGVAATIKTESKDLQFLRLLVQDELVSEIFFSLMDDSEHLNKFGQDILLYLMKGYQMLPLDLQAVLKDSILSPDNPLEFHVFGDESLQDNFMMYIASALQEPQKLIERFMRFLFWNNEHTRRKAVEMIMPVLETSPSTKSLIDLVNNLNIDLSSLVYTEEVSSVSYRALLTADFDLERLDVCTAQIEDEGIELAQKRAALNELQILLDSPELQKVFLSRGGFSLLIKSLILATNNGLEDVIYPLVSTLFNLYIGHTSYRAELVETDFISATLLKALIFMRSNPTGRKLTVQLLCLVVYFDNLQVFIAENKDVNMEDNVSIFIPSVANRSVKFPFQVTFFSIESKNKDPESVLPEEVTKYFVEDFSNFSLLRLAWKLGQYGNVKETIDNYVAGGEADFQLSPLEYWRLLSLEIFNSVEKELKLIENAETHDEFCTALASLSLTIEHAKVSGVKELNFEWMHSFKKYFLVTPVSNDDKILMRNVLNFFSNVIRMFSDTTLIDWLKTQFLNADSVIMTLFEEACIILREDHDFSAATYSCFRSIIRAAEILSNFKSEEPVFEHIVTLLGWNLQASTDRDERFVSLLLSSLVILLQRCKPPEEECHNLLMSSFEVVNRLQTDRKGTLKKICLLCIKLNSNPREFEQLLVDNVRLVLLCVSAEDKRLRTCGLNLLVLLLKNKQLLDKTDSIIGATLEGGVLTLGLRLLHSPNLPPLLANEILHFSCQLSSHNKILPKPPDSKNIYVLLDAICNSKDLSAQLSGFISLSTALVSLSENKLAEFLRIVRKKYLANILERIRLCASTGRCESVIFILEVIKRSEKTCIHEQFEIVAAEVLIKVIKNGNGSNIERAASVGLVKLLECSISARTQASELNLDIIVGDKLIELALCEEKAKKKNKLKKATAIALAMIVQKRVQRKRI</sequence>
<organism evidence="1 2">
    <name type="scientific">Artemia franciscana</name>
    <name type="common">Brine shrimp</name>
    <name type="synonym">Artemia sanfranciscana</name>
    <dbReference type="NCBI Taxonomy" id="6661"/>
    <lineage>
        <taxon>Eukaryota</taxon>
        <taxon>Metazoa</taxon>
        <taxon>Ecdysozoa</taxon>
        <taxon>Arthropoda</taxon>
        <taxon>Crustacea</taxon>
        <taxon>Branchiopoda</taxon>
        <taxon>Anostraca</taxon>
        <taxon>Artemiidae</taxon>
        <taxon>Artemia</taxon>
    </lineage>
</organism>
<name>A0AA88LCT0_ARTSF</name>
<dbReference type="InterPro" id="IPR030791">
    <property type="entry name" value="Rotatin"/>
</dbReference>
<dbReference type="InterPro" id="IPR016024">
    <property type="entry name" value="ARM-type_fold"/>
</dbReference>
<dbReference type="GO" id="GO:0032053">
    <property type="term" value="P:ciliary basal body organization"/>
    <property type="evidence" value="ECO:0007669"/>
    <property type="project" value="TreeGrafter"/>
</dbReference>
<proteinExistence type="predicted"/>
<reference evidence="1" key="1">
    <citation type="submission" date="2023-07" db="EMBL/GenBank/DDBJ databases">
        <title>Chromosome-level genome assembly of Artemia franciscana.</title>
        <authorList>
            <person name="Jo E."/>
        </authorList>
    </citation>
    <scope>NUCLEOTIDE SEQUENCE</scope>
    <source>
        <tissue evidence="1">Whole body</tissue>
    </source>
</reference>
<evidence type="ECO:0000313" key="2">
    <source>
        <dbReference type="Proteomes" id="UP001187531"/>
    </source>
</evidence>
<dbReference type="EMBL" id="JAVRJZ010000011">
    <property type="protein sequence ID" value="KAK2716670.1"/>
    <property type="molecule type" value="Genomic_DNA"/>
</dbReference>
<keyword evidence="2" id="KW-1185">Reference proteome</keyword>
<dbReference type="Proteomes" id="UP001187531">
    <property type="component" value="Unassembled WGS sequence"/>
</dbReference>
<dbReference type="SUPFAM" id="SSF48371">
    <property type="entry name" value="ARM repeat"/>
    <property type="match status" value="1"/>
</dbReference>
<gene>
    <name evidence="1" type="ORF">QYM36_006974</name>
</gene>
<dbReference type="GO" id="GO:0036064">
    <property type="term" value="C:ciliary basal body"/>
    <property type="evidence" value="ECO:0007669"/>
    <property type="project" value="InterPro"/>
</dbReference>
<dbReference type="GO" id="GO:0010457">
    <property type="term" value="P:centriole-centriole cohesion"/>
    <property type="evidence" value="ECO:0007669"/>
    <property type="project" value="TreeGrafter"/>
</dbReference>
<dbReference type="GO" id="GO:0005813">
    <property type="term" value="C:centrosome"/>
    <property type="evidence" value="ECO:0007669"/>
    <property type="project" value="InterPro"/>
</dbReference>
<evidence type="ECO:0000313" key="1">
    <source>
        <dbReference type="EMBL" id="KAK2716670.1"/>
    </source>
</evidence>
<dbReference type="GO" id="GO:0007099">
    <property type="term" value="P:centriole replication"/>
    <property type="evidence" value="ECO:0007669"/>
    <property type="project" value="TreeGrafter"/>
</dbReference>
<dbReference type="GO" id="GO:0005814">
    <property type="term" value="C:centriole"/>
    <property type="evidence" value="ECO:0007669"/>
    <property type="project" value="TreeGrafter"/>
</dbReference>
<dbReference type="PANTHER" id="PTHR31691">
    <property type="entry name" value="ROTATIN"/>
    <property type="match status" value="1"/>
</dbReference>
<comment type="caution">
    <text evidence="1">The sequence shown here is derived from an EMBL/GenBank/DDBJ whole genome shotgun (WGS) entry which is preliminary data.</text>
</comment>
<accession>A0AA88LCT0</accession>
<dbReference type="PANTHER" id="PTHR31691:SF1">
    <property type="entry name" value="ROTATIN"/>
    <property type="match status" value="1"/>
</dbReference>